<keyword evidence="2" id="KW-1133">Transmembrane helix</keyword>
<sequence length="1172" mass="126651">MARVKQGKEKESPRLGSSLAYRNATVLRISIQRLVIIQSSYCTICFLQASTPPASSLLLVLLMNKAVRTDPRHETNSVIQVVKGQTTVTLAGLLANTRYEIQVAASNRKGRGPLSPKKICSTTEAPPEAPENVKALPVNETCVMVSWSHPSRPQGLTRLYCLAAYRQDSLYRSAGDSAATSAVATAAVGSGVAAGPRCIKPDFSKPYNYYLFCAAASIISIGGTIVAQERMRVLMDCLVAGYPPVDWTFGMVDDVQQLDNGTLIIESVETRHSGRYVCRHGDDSISYELKVQALSNDPPKPPVFHKLTPSLRNIQVEWLSPGSRRPDAPITWFYLDWINEYTGLGDSVRLPADRRTYYLSNLTCATTVRFQIRAENQFGLSAPTEPISASTEGSGYVTNLEMALSFYSLKYFSPTFEVLNAYELSFPSLFLAPLFVGETDMVPAELRSQNCVTFNFSVFAPGNNCSPSVYRFRVWPAADGSDADPSVLTGASSSGSNSAVSTASATPGAFSTLYFNLTLTKRDLFSLDNKPWNRRCCYNLSGLHPGSYYQYHVVAENPAGKTSHFGYFWTRTVGGIQPREGASTRFGRTSFLSQPTIIVPLTIFFVVLFVALICLFFYCRHRRLEAELNPTAKPTVGRPILNAELAAEHPHLQQQKMQHPAFLTAAGGRHRGTLPPIPVNEDKTEYHAEGKVRTGGGFLGRWSRSSRLYDRGRAGTILPSQVIPPSAGIEPDRLSTSSMDSTGNLNPYATYAAGGIEEEVSQPVASKSSTTLQPSARSLTAARTLDVPISSANTAGGATRMYKTFKKGYPIERQQSYVHQYHYPDLGNPEMEGLLEATRRGNTTTAGRVQGRFLPIGDPRAIRGLSCRQFQHHALLDPPLHQPYVNNGDDLVDDDEDIDFFGPHPLLAHRRINSSESLQQHVFRQGLFPSTTYHRGYARPRGNNPAVGNVVAAGPSGGGAGGPNSGVFYDTRNPHLALDPLTAAYRGSVLSSTTVSSNQDELMQAYEYGRKHGRFLAAVGGAGAAAAVATTASGDVGAVAPSSTVANAGGGGSGSSETTDPGICQFTQQPPMPDEMDGRLPNGTIDASHRGAPSARPGLASMAIASEALPPAFLKRQLSECPSEMTDTYASVDYSAIGATQSRSIVPLRGGLPSKLPTIPQNQQLLAARIEL</sequence>
<evidence type="ECO:0000256" key="2">
    <source>
        <dbReference type="SAM" id="Phobius"/>
    </source>
</evidence>
<proteinExistence type="predicted"/>
<dbReference type="SUPFAM" id="SSF48726">
    <property type="entry name" value="Immunoglobulin"/>
    <property type="match status" value="1"/>
</dbReference>
<dbReference type="AlphaFoldDB" id="A0A0R3VX02"/>
<accession>A0A0R3VX02</accession>
<dbReference type="EMBL" id="UYRS01000767">
    <property type="protein sequence ID" value="VDK23997.1"/>
    <property type="molecule type" value="Genomic_DNA"/>
</dbReference>
<feature type="transmembrane region" description="Helical" evidence="2">
    <location>
        <begin position="207"/>
        <end position="227"/>
    </location>
</feature>
<evidence type="ECO:0000313" key="6">
    <source>
        <dbReference type="WBParaSite" id="TASK_0000194601-mRNA-1"/>
    </source>
</evidence>
<evidence type="ECO:0000256" key="1">
    <source>
        <dbReference type="ARBA" id="ARBA00022737"/>
    </source>
</evidence>
<dbReference type="OrthoDB" id="6264103at2759"/>
<dbReference type="GO" id="GO:0007156">
    <property type="term" value="P:homophilic cell adhesion via plasma membrane adhesion molecules"/>
    <property type="evidence" value="ECO:0007669"/>
    <property type="project" value="TreeGrafter"/>
</dbReference>
<dbReference type="Pfam" id="PF00041">
    <property type="entry name" value="fn3"/>
    <property type="match status" value="1"/>
</dbReference>
<reference evidence="4 5" key="2">
    <citation type="submission" date="2018-11" db="EMBL/GenBank/DDBJ databases">
        <authorList>
            <consortium name="Pathogen Informatics"/>
        </authorList>
    </citation>
    <scope>NUCLEOTIDE SEQUENCE [LARGE SCALE GENOMIC DNA]</scope>
</reference>
<dbReference type="InterPro" id="IPR003961">
    <property type="entry name" value="FN3_dom"/>
</dbReference>
<dbReference type="Proteomes" id="UP000282613">
    <property type="component" value="Unassembled WGS sequence"/>
</dbReference>
<evidence type="ECO:0000313" key="5">
    <source>
        <dbReference type="Proteomes" id="UP000282613"/>
    </source>
</evidence>
<evidence type="ECO:0000313" key="4">
    <source>
        <dbReference type="EMBL" id="VDK23997.1"/>
    </source>
</evidence>
<dbReference type="InterPro" id="IPR050964">
    <property type="entry name" value="Striated_Muscle_Regulatory"/>
</dbReference>
<dbReference type="InterPro" id="IPR013783">
    <property type="entry name" value="Ig-like_fold"/>
</dbReference>
<feature type="transmembrane region" description="Helical" evidence="2">
    <location>
        <begin position="597"/>
        <end position="619"/>
    </location>
</feature>
<reference evidence="6" key="1">
    <citation type="submission" date="2017-02" db="UniProtKB">
        <authorList>
            <consortium name="WormBaseParasite"/>
        </authorList>
    </citation>
    <scope>IDENTIFICATION</scope>
</reference>
<dbReference type="CDD" id="cd00063">
    <property type="entry name" value="FN3"/>
    <property type="match status" value="2"/>
</dbReference>
<dbReference type="InterPro" id="IPR036116">
    <property type="entry name" value="FN3_sf"/>
</dbReference>
<dbReference type="SUPFAM" id="SSF49265">
    <property type="entry name" value="Fibronectin type III"/>
    <property type="match status" value="2"/>
</dbReference>
<dbReference type="PANTHER" id="PTHR13817">
    <property type="entry name" value="TITIN"/>
    <property type="match status" value="1"/>
</dbReference>
<dbReference type="SMART" id="SM00060">
    <property type="entry name" value="FN3"/>
    <property type="match status" value="4"/>
</dbReference>
<keyword evidence="2" id="KW-0472">Membrane</keyword>
<gene>
    <name evidence="4" type="ORF">TASK_LOCUS1947</name>
</gene>
<feature type="domain" description="Fibronectin type-III" evidence="3">
    <location>
        <begin position="30"/>
        <end position="125"/>
    </location>
</feature>
<keyword evidence="5" id="KW-1185">Reference proteome</keyword>
<organism evidence="6">
    <name type="scientific">Taenia asiatica</name>
    <name type="common">Asian tapeworm</name>
    <dbReference type="NCBI Taxonomy" id="60517"/>
    <lineage>
        <taxon>Eukaryota</taxon>
        <taxon>Metazoa</taxon>
        <taxon>Spiralia</taxon>
        <taxon>Lophotrochozoa</taxon>
        <taxon>Platyhelminthes</taxon>
        <taxon>Cestoda</taxon>
        <taxon>Eucestoda</taxon>
        <taxon>Cyclophyllidea</taxon>
        <taxon>Taeniidae</taxon>
        <taxon>Taenia</taxon>
    </lineage>
</organism>
<dbReference type="PROSITE" id="PS50853">
    <property type="entry name" value="FN3"/>
    <property type="match status" value="2"/>
</dbReference>
<protein>
    <submittedName>
        <fullName evidence="6">Fibronectin type-III domain-containing protein</fullName>
    </submittedName>
</protein>
<keyword evidence="2" id="KW-0812">Transmembrane</keyword>
<dbReference type="InterPro" id="IPR036179">
    <property type="entry name" value="Ig-like_dom_sf"/>
</dbReference>
<dbReference type="WBParaSite" id="TASK_0000194601-mRNA-1">
    <property type="protein sequence ID" value="TASK_0000194601-mRNA-1"/>
    <property type="gene ID" value="TASK_0000194601"/>
</dbReference>
<dbReference type="STRING" id="60517.A0A0R3VX02"/>
<dbReference type="PANTHER" id="PTHR13817:SF166">
    <property type="entry name" value="NEURONAL IGCAM-RELATED"/>
    <property type="match status" value="1"/>
</dbReference>
<dbReference type="GO" id="GO:0045202">
    <property type="term" value="C:synapse"/>
    <property type="evidence" value="ECO:0007669"/>
    <property type="project" value="TreeGrafter"/>
</dbReference>
<dbReference type="CDD" id="cd00096">
    <property type="entry name" value="Ig"/>
    <property type="match status" value="1"/>
</dbReference>
<dbReference type="Gene3D" id="2.60.40.10">
    <property type="entry name" value="Immunoglobulins"/>
    <property type="match status" value="4"/>
</dbReference>
<feature type="domain" description="Fibronectin type-III" evidence="3">
    <location>
        <begin position="298"/>
        <end position="394"/>
    </location>
</feature>
<evidence type="ECO:0000259" key="3">
    <source>
        <dbReference type="PROSITE" id="PS50853"/>
    </source>
</evidence>
<dbReference type="GO" id="GO:0007416">
    <property type="term" value="P:synapse assembly"/>
    <property type="evidence" value="ECO:0007669"/>
    <property type="project" value="TreeGrafter"/>
</dbReference>
<name>A0A0R3VX02_TAEAS</name>
<keyword evidence="1" id="KW-0677">Repeat</keyword>